<protein>
    <submittedName>
        <fullName evidence="5">Ras GTPase-activating-like protein rng2</fullName>
    </submittedName>
</protein>
<dbReference type="Pfam" id="PF03836">
    <property type="entry name" value="RasGAP_C"/>
    <property type="match status" value="1"/>
</dbReference>
<feature type="coiled-coil region" evidence="1">
    <location>
        <begin position="1716"/>
        <end position="1743"/>
    </location>
</feature>
<name>A0ABR4MCA0_9PEZI</name>
<dbReference type="SUPFAM" id="SSF48350">
    <property type="entry name" value="GTPase activation domain, GAP"/>
    <property type="match status" value="1"/>
</dbReference>
<proteinExistence type="predicted"/>
<dbReference type="Gene3D" id="1.10.418.10">
    <property type="entry name" value="Calponin-like domain"/>
    <property type="match status" value="1"/>
</dbReference>
<dbReference type="Pfam" id="PF00616">
    <property type="entry name" value="RasGAP"/>
    <property type="match status" value="1"/>
</dbReference>
<dbReference type="SUPFAM" id="SSF47576">
    <property type="entry name" value="Calponin-homology domain, CH-domain"/>
    <property type="match status" value="1"/>
</dbReference>
<dbReference type="SMART" id="SM00033">
    <property type="entry name" value="CH"/>
    <property type="match status" value="1"/>
</dbReference>
<dbReference type="Gene3D" id="1.10.506.10">
    <property type="entry name" value="GTPase Activation - p120gap, domain 1"/>
    <property type="match status" value="1"/>
</dbReference>
<organism evidence="5 6">
    <name type="scientific">Ceratocystis lukuohia</name>
    <dbReference type="NCBI Taxonomy" id="2019550"/>
    <lineage>
        <taxon>Eukaryota</taxon>
        <taxon>Fungi</taxon>
        <taxon>Dikarya</taxon>
        <taxon>Ascomycota</taxon>
        <taxon>Pezizomycotina</taxon>
        <taxon>Sordariomycetes</taxon>
        <taxon>Hypocreomycetidae</taxon>
        <taxon>Microascales</taxon>
        <taxon>Ceratocystidaceae</taxon>
        <taxon>Ceratocystis</taxon>
    </lineage>
</organism>
<dbReference type="PROSITE" id="PS50096">
    <property type="entry name" value="IQ"/>
    <property type="match status" value="9"/>
</dbReference>
<feature type="compositionally biased region" description="Polar residues" evidence="2">
    <location>
        <begin position="262"/>
        <end position="275"/>
    </location>
</feature>
<accession>A0ABR4MCA0</accession>
<feature type="compositionally biased region" description="Low complexity" evidence="2">
    <location>
        <begin position="19"/>
        <end position="124"/>
    </location>
</feature>
<dbReference type="EMBL" id="JABSNW010000007">
    <property type="protein sequence ID" value="KAL2885873.1"/>
    <property type="molecule type" value="Genomic_DNA"/>
</dbReference>
<dbReference type="Pfam" id="PF00307">
    <property type="entry name" value="CH"/>
    <property type="match status" value="1"/>
</dbReference>
<evidence type="ECO:0000256" key="2">
    <source>
        <dbReference type="SAM" id="MobiDB-lite"/>
    </source>
</evidence>
<sequence length="1885" mass="213695">MSTFRPPPSMRQSQNLDFVSPNSPLAASASSTTTSGVPAAAAVGPPSRSSTNSSHISQISRNLSTASTATSSAYSSISERSQTSTLMSSAFSSSGLGSYGSGPRSGSVSGPSSSRSGLGMGSTSASNPAYNSHRRGFSEFTDSLSRQYPGGVSDRSKNNKSDQNTNLYLNARQSLRPLPPAPQLQPITNSSYSPTTSPTRSSSRTSPTRSAYVTSSRHNSLRERSPSLVNSPPPPVTPPRQTVHRQSHDRGMSSDMAKLTLGSRTELSPTLSPRSSILRPGALTLVRNDIPGTSASNSASGAMSNSPGAVSPSYNSSHQVHHSGVVETDLTLLGRSTTGHLRTLSKLATAESAAELDFVPPTQEVTGLKGRRRLARADSPKKQTRNYGFGDRNWMDKQRQFLQAYEYLCHIGEAKEWIEDIIHKPIPAIVELEEKLRNGVTLAEIVISLNPDRHYKIFENPRLQYRHSDNIAIFFRYLDEVELPDLFRFELVDLYEKKNIPKVIYCIHALSWLLYRKGIVDFRIGNLVGQLEFEHHELEAMQKGLDKLGANMPAFGNMGADFGVEEEPEPEETEEERIERELREHEATIVDFQSQVRGALHRMKLGALMNTLWDREDWIIDLQARIRGDFSRQIVSYKMDMARFASNLQSLARGFLVRRRINRRNQIFQVLEPDILELQSIARANKARREFNKLKAQVSRGMGPAVVNLQSMIRAQKVRRDIEHLKSQLVPFQGPVRNIQAIARGFLQRKKHTATKEETAQMSSGAVEQLQSAIRGLQVRVQIANDKHDLEQQGAMIIDLQAATRAMIERGKVKKQLAHLDRFVPAFTTLQAKIRGKIARESVMSIKADLKTHVDEIRQLQSMIRAGALRQIVASQISALEQNAESITLLQGLIRGKLARDSIIATKGELASYAEDICQLQSMARAGALRQIIADQKAALAENVEAITLLQSLGRGMIVRRDIALDLDSLDRHTFITTKLQGFMRGFIYRRQQREFLDDLKSHTGQVTILQAHSRGALLRGEIADIIGQLEDEEEILVDFQARARAFIVRARFLEKQRFFKANMEKVIKIQSFVRGKIQGEAYKSLTHGKNPPVNAVKNFVHLLNDSDFDFNEEVEFERMRKTVVQKVRQNESLQQYIDQLDIKIALLVKNKITLDEVIRHQSNYGGHAMGMIANSTMASANQFDLKALNKNSRKKLELYQQLFFNLQTQPQYLARLFRRLRETGTAEKDSKRIEHLMMGLFGYAQKRREEYYLLKAVSRSMQEEVDACIGLPDFLRGNFFWTKLLGNYTRSPRDRKYLRDLLGPLIRENIIDDPGLDLESDPLQIYRSAIANEELRTGQPSFRHPDVPRDVAIKDPETRDLFIDHMRDLREICDQYLVALEEQLQRMPYGLRYMCRQSYQTLCGRFPREPQHIVLGAVANWLWKFYLQPAVISPETFGVIERTLGPLQKRNLSEVAKVLSQIAAGRLFGGENIYLQPLNEFIEDAINRLLAITDQLMAVPDAESTFDIDEFNDLYAKAKPTLYIKMADIFAIHGLVASELAAMCPNRDDVLREIMQELGSAKTNENEMTATGSSDIQMFLTPKLHNVDDPEAQVKTLFMETKRCVLYIIRVQQGANLMDILVKPITPEDEHKWCMLLEEDFSDASNTRGAYSDANMMDVTRMTYYDLKRTALENVVRLEQMGRISKHNHYQDILNAIALDIRTKSRRRVQRQRELEGVRMTLANLQQKAKYLEQQRKSYDDYIEQAMKTLQNKKGKKRFLLPFTKQYNHQRELERSGRVPKFGSYKYSVRQLNDKGVVVGWNGISDRDWDRINLTISCDEVGVFSFEGSRGHVQMPGASALVHIEDLLQAQFESHQFMNLFEGSLKLNVNLLLHLLYKKFYRTQ</sequence>
<dbReference type="SMART" id="SM00015">
    <property type="entry name" value="IQ"/>
    <property type="match status" value="11"/>
</dbReference>
<dbReference type="Proteomes" id="UP001610728">
    <property type="component" value="Unassembled WGS sequence"/>
</dbReference>
<feature type="domain" description="Ras-GAP" evidence="3">
    <location>
        <begin position="1233"/>
        <end position="1465"/>
    </location>
</feature>
<evidence type="ECO:0000256" key="1">
    <source>
        <dbReference type="SAM" id="Coils"/>
    </source>
</evidence>
<dbReference type="PANTHER" id="PTHR14149:SF14">
    <property type="entry name" value="CALPONIN-HOMOLOGY (CH) DOMAIN-CONTAINING PROTEIN"/>
    <property type="match status" value="1"/>
</dbReference>
<feature type="region of interest" description="Disordered" evidence="2">
    <location>
        <begin position="367"/>
        <end position="389"/>
    </location>
</feature>
<dbReference type="InterPro" id="IPR000593">
    <property type="entry name" value="RasGAP_C"/>
</dbReference>
<feature type="domain" description="Calponin-homology (CH)" evidence="4">
    <location>
        <begin position="408"/>
        <end position="514"/>
    </location>
</feature>
<dbReference type="InterPro" id="IPR001936">
    <property type="entry name" value="RasGAP_dom"/>
</dbReference>
<dbReference type="InterPro" id="IPR008936">
    <property type="entry name" value="Rho_GTPase_activation_prot"/>
</dbReference>
<dbReference type="SMART" id="SM00323">
    <property type="entry name" value="RasGAP"/>
    <property type="match status" value="1"/>
</dbReference>
<feature type="region of interest" description="Disordered" evidence="2">
    <location>
        <begin position="175"/>
        <end position="279"/>
    </location>
</feature>
<dbReference type="CDD" id="cd21206">
    <property type="entry name" value="CH_IQGAP"/>
    <property type="match status" value="1"/>
</dbReference>
<dbReference type="InterPro" id="IPR001715">
    <property type="entry name" value="CH_dom"/>
</dbReference>
<feature type="region of interest" description="Disordered" evidence="2">
    <location>
        <begin position="294"/>
        <end position="322"/>
    </location>
</feature>
<gene>
    <name evidence="5" type="ORF">HOO65_070335</name>
</gene>
<evidence type="ECO:0000259" key="3">
    <source>
        <dbReference type="PROSITE" id="PS50018"/>
    </source>
</evidence>
<dbReference type="GeneID" id="98120440"/>
<dbReference type="CDD" id="cd05127">
    <property type="entry name" value="RasGAP_IQGAP_like"/>
    <property type="match status" value="1"/>
</dbReference>
<dbReference type="Pfam" id="PF00612">
    <property type="entry name" value="IQ"/>
    <property type="match status" value="1"/>
</dbReference>
<evidence type="ECO:0000259" key="4">
    <source>
        <dbReference type="PROSITE" id="PS50021"/>
    </source>
</evidence>
<dbReference type="PANTHER" id="PTHR14149">
    <property type="entry name" value="RAS GTPASE-ACTIVATING PROTEIN WITH IQ MOTIF"/>
    <property type="match status" value="1"/>
</dbReference>
<feature type="compositionally biased region" description="Low complexity" evidence="2">
    <location>
        <begin position="294"/>
        <end position="309"/>
    </location>
</feature>
<dbReference type="InterPro" id="IPR036872">
    <property type="entry name" value="CH_dom_sf"/>
</dbReference>
<keyword evidence="1" id="KW-0175">Coiled coil</keyword>
<evidence type="ECO:0000313" key="6">
    <source>
        <dbReference type="Proteomes" id="UP001610728"/>
    </source>
</evidence>
<dbReference type="SUPFAM" id="SSF143885">
    <property type="entry name" value="RGC domain-like"/>
    <property type="match status" value="1"/>
</dbReference>
<dbReference type="InterPro" id="IPR000048">
    <property type="entry name" value="IQ_motif_EF-hand-BS"/>
</dbReference>
<feature type="region of interest" description="Disordered" evidence="2">
    <location>
        <begin position="1"/>
        <end position="163"/>
    </location>
</feature>
<feature type="compositionally biased region" description="Low complexity" evidence="2">
    <location>
        <begin position="184"/>
        <end position="210"/>
    </location>
</feature>
<dbReference type="RefSeq" id="XP_070857053.1">
    <property type="nucleotide sequence ID" value="XM_071004771.1"/>
</dbReference>
<evidence type="ECO:0000313" key="5">
    <source>
        <dbReference type="EMBL" id="KAL2885873.1"/>
    </source>
</evidence>
<comment type="caution">
    <text evidence="5">The sequence shown here is derived from an EMBL/GenBank/DDBJ whole genome shotgun (WGS) entry which is preliminary data.</text>
</comment>
<keyword evidence="6" id="KW-1185">Reference proteome</keyword>
<dbReference type="PROSITE" id="PS50018">
    <property type="entry name" value="RAS_GTPASE_ACTIV_2"/>
    <property type="match status" value="1"/>
</dbReference>
<reference evidence="5 6" key="1">
    <citation type="submission" date="2020-05" db="EMBL/GenBank/DDBJ databases">
        <title>Ceratocystis lukuohia genome.</title>
        <authorList>
            <person name="Harrington T.C."/>
            <person name="Kim K."/>
            <person name="Mayers C.G."/>
        </authorList>
    </citation>
    <scope>NUCLEOTIDE SEQUENCE [LARGE SCALE GENOMIC DNA]</scope>
    <source>
        <strain evidence="5 6">C4212</strain>
    </source>
</reference>
<dbReference type="PROSITE" id="PS50021">
    <property type="entry name" value="CH"/>
    <property type="match status" value="1"/>
</dbReference>